<dbReference type="InterPro" id="IPR033593">
    <property type="entry name" value="N-RASSF"/>
</dbReference>
<sequence>MNVNVAKQNMAPQNSTLINLINDDIKSITSERLSPIERNVGGTSCSDEEEDEYDDEIPIYIGHVARYVSGINRKTTCNDIIKALIDDELANTKVSKQLICEPQHYTIYERFQDIEHALGGDELIYDLWRNWGGHRNDVQFRLKIKKESIEPDNDDDVVVGECKLKSKKIKKTGIKKLLKKVLHQGEMIQKHLQEIAKANNLQQQICESRESFAFESDGRYSPSIVSEWKNHVDATDTEDELFLVIENNNDNDSGVFITKEQFFHDMEIDQPKSIDGTPKRKFRNSRDFQSLKGHAITTLNPQENFTRASDEFEFAHKQICSEMNGVKEIIEQERSFLRKINKFTYNDHHQFNNTSQTNSEFVDNIYEYCDNNETIIV</sequence>
<dbReference type="AlphaFoldDB" id="A0A1J1IXM5"/>
<name>A0A1J1IXM5_9DIPT</name>
<dbReference type="InterPro" id="IPR029071">
    <property type="entry name" value="Ubiquitin-like_domsf"/>
</dbReference>
<reference evidence="1 2" key="1">
    <citation type="submission" date="2015-04" db="EMBL/GenBank/DDBJ databases">
        <authorList>
            <person name="Syromyatnikov M.Y."/>
            <person name="Popov V.N."/>
        </authorList>
    </citation>
    <scope>NUCLEOTIDE SEQUENCE [LARGE SCALE GENOMIC DNA]</scope>
</reference>
<organism evidence="1 2">
    <name type="scientific">Clunio marinus</name>
    <dbReference type="NCBI Taxonomy" id="568069"/>
    <lineage>
        <taxon>Eukaryota</taxon>
        <taxon>Metazoa</taxon>
        <taxon>Ecdysozoa</taxon>
        <taxon>Arthropoda</taxon>
        <taxon>Hexapoda</taxon>
        <taxon>Insecta</taxon>
        <taxon>Pterygota</taxon>
        <taxon>Neoptera</taxon>
        <taxon>Endopterygota</taxon>
        <taxon>Diptera</taxon>
        <taxon>Nematocera</taxon>
        <taxon>Chironomoidea</taxon>
        <taxon>Chironomidae</taxon>
        <taxon>Clunio</taxon>
    </lineage>
</organism>
<dbReference type="STRING" id="568069.A0A1J1IXM5"/>
<accession>A0A1J1IXM5</accession>
<proteinExistence type="predicted"/>
<evidence type="ECO:0000313" key="1">
    <source>
        <dbReference type="EMBL" id="CRL03305.1"/>
    </source>
</evidence>
<protein>
    <submittedName>
        <fullName evidence="1">CLUMA_CG016185, isoform A</fullName>
    </submittedName>
</protein>
<dbReference type="OrthoDB" id="10034447at2759"/>
<dbReference type="Proteomes" id="UP000183832">
    <property type="component" value="Unassembled WGS sequence"/>
</dbReference>
<evidence type="ECO:0000313" key="2">
    <source>
        <dbReference type="Proteomes" id="UP000183832"/>
    </source>
</evidence>
<dbReference type="Gene3D" id="3.10.20.90">
    <property type="entry name" value="Phosphatidylinositol 3-kinase Catalytic Subunit, Chain A, domain 1"/>
    <property type="match status" value="1"/>
</dbReference>
<dbReference type="EMBL" id="CVRI01000059">
    <property type="protein sequence ID" value="CRL03305.1"/>
    <property type="molecule type" value="Genomic_DNA"/>
</dbReference>
<dbReference type="SUPFAM" id="SSF54236">
    <property type="entry name" value="Ubiquitin-like"/>
    <property type="match status" value="1"/>
</dbReference>
<gene>
    <name evidence="1" type="primary">putative AGAP005601-PA</name>
    <name evidence="1" type="ORF">CLUMA_CG016185</name>
</gene>
<dbReference type="PANTHER" id="PTHR15286">
    <property type="entry name" value="RAS-ASSOCIATING DOMAIN CONTAINING PROTEIN"/>
    <property type="match status" value="1"/>
</dbReference>
<dbReference type="PANTHER" id="PTHR15286:SF15">
    <property type="entry name" value="MERU, ISOFORM A"/>
    <property type="match status" value="1"/>
</dbReference>
<keyword evidence="2" id="KW-1185">Reference proteome</keyword>